<feature type="domain" description="Transglutaminase-like" evidence="1">
    <location>
        <begin position="168"/>
        <end position="224"/>
    </location>
</feature>
<organism evidence="2 3">
    <name type="scientific">Paenibacillus sacheonensis</name>
    <dbReference type="NCBI Taxonomy" id="742054"/>
    <lineage>
        <taxon>Bacteria</taxon>
        <taxon>Bacillati</taxon>
        <taxon>Bacillota</taxon>
        <taxon>Bacilli</taxon>
        <taxon>Bacillales</taxon>
        <taxon>Paenibacillaceae</taxon>
        <taxon>Paenibacillus</taxon>
    </lineage>
</organism>
<dbReference type="SUPFAM" id="SSF54001">
    <property type="entry name" value="Cysteine proteinases"/>
    <property type="match status" value="1"/>
</dbReference>
<evidence type="ECO:0000313" key="3">
    <source>
        <dbReference type="Proteomes" id="UP000558113"/>
    </source>
</evidence>
<sequence length="256" mass="28711">MKRWLFVIGFAALVVYAVLGFDGGRSASFSLSPPDLTLEQLRASIAGKLAERQTDIGFEYGGNREELSERIGSLLKEAFAEDDYTAYNVESYLYTIRTWGSSAKIKLSVTYRESALETAAVDERIRQTLPAILKGAATDRQKTRAIHDWIVTHVAYDTSLERYTAYDALMSGSAVCQGYTLLAHRMMSYAGLESKIVEGTVASGSHVWNLVRIDGEWYHMDATWDDPVPDRPGIAGENYFLKTDAEMKRDHQWKSL</sequence>
<gene>
    <name evidence="2" type="ORF">GT003_27880</name>
</gene>
<dbReference type="PANTHER" id="PTHR46333:SF2">
    <property type="entry name" value="CYTOKINESIS PROTEIN 3"/>
    <property type="match status" value="1"/>
</dbReference>
<dbReference type="InterPro" id="IPR038765">
    <property type="entry name" value="Papain-like_cys_pep_sf"/>
</dbReference>
<dbReference type="SMART" id="SM00460">
    <property type="entry name" value="TGc"/>
    <property type="match status" value="1"/>
</dbReference>
<dbReference type="Gene3D" id="3.10.620.30">
    <property type="match status" value="1"/>
</dbReference>
<dbReference type="GO" id="GO:0005737">
    <property type="term" value="C:cytoplasm"/>
    <property type="evidence" value="ECO:0007669"/>
    <property type="project" value="TreeGrafter"/>
</dbReference>
<dbReference type="OrthoDB" id="9788327at2"/>
<dbReference type="InterPro" id="IPR002931">
    <property type="entry name" value="Transglutaminase-like"/>
</dbReference>
<dbReference type="EMBL" id="JAAAMU010000023">
    <property type="protein sequence ID" value="NBC72822.1"/>
    <property type="molecule type" value="Genomic_DNA"/>
</dbReference>
<dbReference type="Proteomes" id="UP000558113">
    <property type="component" value="Unassembled WGS sequence"/>
</dbReference>
<accession>A0A7X4YUK5</accession>
<dbReference type="PANTHER" id="PTHR46333">
    <property type="entry name" value="CYTOKINESIS PROTEIN 3"/>
    <property type="match status" value="1"/>
</dbReference>
<name>A0A7X4YUK5_9BACL</name>
<keyword evidence="3" id="KW-1185">Reference proteome</keyword>
<evidence type="ECO:0000313" key="2">
    <source>
        <dbReference type="EMBL" id="NBC72822.1"/>
    </source>
</evidence>
<evidence type="ECO:0000259" key="1">
    <source>
        <dbReference type="SMART" id="SM00460"/>
    </source>
</evidence>
<dbReference type="InterPro" id="IPR052557">
    <property type="entry name" value="CAP/Cytokinesis_protein"/>
</dbReference>
<dbReference type="RefSeq" id="WP_161704203.1">
    <property type="nucleotide sequence ID" value="NZ_JAAAMU010000023.1"/>
</dbReference>
<dbReference type="Pfam" id="PF01841">
    <property type="entry name" value="Transglut_core"/>
    <property type="match status" value="1"/>
</dbReference>
<protein>
    <recommendedName>
        <fullName evidence="1">Transglutaminase-like domain-containing protein</fullName>
    </recommendedName>
</protein>
<comment type="caution">
    <text evidence="2">The sequence shown here is derived from an EMBL/GenBank/DDBJ whole genome shotgun (WGS) entry which is preliminary data.</text>
</comment>
<dbReference type="AlphaFoldDB" id="A0A7X4YUK5"/>
<proteinExistence type="predicted"/>
<reference evidence="2 3" key="1">
    <citation type="submission" date="2020-01" db="EMBL/GenBank/DDBJ databases">
        <title>Paenibacillus soybeanensis sp. nov. isolated from the nodules of soybean (Glycine max(L.) Merr).</title>
        <authorList>
            <person name="Wang H."/>
        </authorList>
    </citation>
    <scope>NUCLEOTIDE SEQUENCE [LARGE SCALE GENOMIC DNA]</scope>
    <source>
        <strain evidence="2 3">DSM 23054</strain>
    </source>
</reference>